<protein>
    <submittedName>
        <fullName evidence="1">Uncharacterized protein</fullName>
    </submittedName>
</protein>
<evidence type="ECO:0000313" key="1">
    <source>
        <dbReference type="EMBL" id="MBA9023083.1"/>
    </source>
</evidence>
<organism evidence="1 2">
    <name type="scientific">Aminobacter ciceronei</name>
    <dbReference type="NCBI Taxonomy" id="150723"/>
    <lineage>
        <taxon>Bacteria</taxon>
        <taxon>Pseudomonadati</taxon>
        <taxon>Pseudomonadota</taxon>
        <taxon>Alphaproteobacteria</taxon>
        <taxon>Hyphomicrobiales</taxon>
        <taxon>Phyllobacteriaceae</taxon>
        <taxon>Aminobacter</taxon>
    </lineage>
</organism>
<gene>
    <name evidence="1" type="ORF">HNQ97_005104</name>
</gene>
<keyword evidence="2" id="KW-1185">Reference proteome</keyword>
<evidence type="ECO:0000313" key="2">
    <source>
        <dbReference type="Proteomes" id="UP000587524"/>
    </source>
</evidence>
<comment type="caution">
    <text evidence="1">The sequence shown here is derived from an EMBL/GenBank/DDBJ whole genome shotgun (WGS) entry which is preliminary data.</text>
</comment>
<reference evidence="1 2" key="1">
    <citation type="submission" date="2020-08" db="EMBL/GenBank/DDBJ databases">
        <title>Genomic Encyclopedia of Type Strains, Phase IV (KMG-IV): sequencing the most valuable type-strain genomes for metagenomic binning, comparative biology and taxonomic classification.</title>
        <authorList>
            <person name="Goeker M."/>
        </authorList>
    </citation>
    <scope>NUCLEOTIDE SEQUENCE [LARGE SCALE GENOMIC DNA]</scope>
    <source>
        <strain evidence="1 2">DSM 17455</strain>
    </source>
</reference>
<accession>A0ABR6CEM5</accession>
<proteinExistence type="predicted"/>
<dbReference type="EMBL" id="JACJHZ010000029">
    <property type="protein sequence ID" value="MBA9023083.1"/>
    <property type="molecule type" value="Genomic_DNA"/>
</dbReference>
<name>A0ABR6CEM5_9HYPH</name>
<sequence>MLRSPAENEHFSKLCGQDYRSLRDHHNITIDLVRGCCGLPPVLAEG</sequence>
<dbReference type="RefSeq" id="WP_154386918.1">
    <property type="nucleotide sequence ID" value="NZ_JACJHY010000029.1"/>
</dbReference>
<dbReference type="Proteomes" id="UP000587524">
    <property type="component" value="Unassembled WGS sequence"/>
</dbReference>